<evidence type="ECO:0000313" key="3">
    <source>
        <dbReference type="Proteomes" id="UP000299102"/>
    </source>
</evidence>
<organism evidence="2 3">
    <name type="scientific">Eumeta variegata</name>
    <name type="common">Bagworm moth</name>
    <name type="synonym">Eumeta japonica</name>
    <dbReference type="NCBI Taxonomy" id="151549"/>
    <lineage>
        <taxon>Eukaryota</taxon>
        <taxon>Metazoa</taxon>
        <taxon>Ecdysozoa</taxon>
        <taxon>Arthropoda</taxon>
        <taxon>Hexapoda</taxon>
        <taxon>Insecta</taxon>
        <taxon>Pterygota</taxon>
        <taxon>Neoptera</taxon>
        <taxon>Endopterygota</taxon>
        <taxon>Lepidoptera</taxon>
        <taxon>Glossata</taxon>
        <taxon>Ditrysia</taxon>
        <taxon>Tineoidea</taxon>
        <taxon>Psychidae</taxon>
        <taxon>Oiketicinae</taxon>
        <taxon>Eumeta</taxon>
    </lineage>
</organism>
<protein>
    <recommendedName>
        <fullName evidence="4">Histone-lysine N-methyltransferase SETMAR</fullName>
    </recommendedName>
</protein>
<dbReference type="InterPro" id="IPR036397">
    <property type="entry name" value="RNaseH_sf"/>
</dbReference>
<feature type="region of interest" description="Disordered" evidence="1">
    <location>
        <begin position="127"/>
        <end position="147"/>
    </location>
</feature>
<reference evidence="2 3" key="1">
    <citation type="journal article" date="2019" name="Commun. Biol.">
        <title>The bagworm genome reveals a unique fibroin gene that provides high tensile strength.</title>
        <authorList>
            <person name="Kono N."/>
            <person name="Nakamura H."/>
            <person name="Ohtoshi R."/>
            <person name="Tomita M."/>
            <person name="Numata K."/>
            <person name="Arakawa K."/>
        </authorList>
    </citation>
    <scope>NUCLEOTIDE SEQUENCE [LARGE SCALE GENOMIC DNA]</scope>
</reference>
<evidence type="ECO:0000256" key="1">
    <source>
        <dbReference type="SAM" id="MobiDB-lite"/>
    </source>
</evidence>
<comment type="caution">
    <text evidence="2">The sequence shown here is derived from an EMBL/GenBank/DDBJ whole genome shotgun (WGS) entry which is preliminary data.</text>
</comment>
<gene>
    <name evidence="2" type="ORF">EVAR_75830_1</name>
</gene>
<dbReference type="Proteomes" id="UP000299102">
    <property type="component" value="Unassembled WGS sequence"/>
</dbReference>
<dbReference type="EMBL" id="BGZK01000051">
    <property type="protein sequence ID" value="GBP12414.1"/>
    <property type="molecule type" value="Genomic_DNA"/>
</dbReference>
<dbReference type="OrthoDB" id="10017160at2759"/>
<evidence type="ECO:0000313" key="2">
    <source>
        <dbReference type="EMBL" id="GBP12414.1"/>
    </source>
</evidence>
<dbReference type="Gene3D" id="3.30.420.10">
    <property type="entry name" value="Ribonuclease H-like superfamily/Ribonuclease H"/>
    <property type="match status" value="1"/>
</dbReference>
<sequence length="332" mass="37261">MKTLGIEILAHPPYSPDLAPCDFYSLPKIKEKLRGKWFTDAEEVVASYEKVVKTILKFEWEKWFYQMQRWCPRRLGMGAMGPHDEKRTLSSRAELKMSRSANFYDHFGFQCRSYHMTMPLGDSFSEKQRHLPSERLRPGGSSVHRDQRPLADIIEGMVVRKSSRATENLELDAFTRDNINSKLRHPLSRPKESRGRSLALLESYLSGRIQRADVNGERSSGSTVNMGVPQFSIYEPPPKILVIKSAVTLARLRIGGVAGRSAVRGAFNGLIIKYLMKFVFSARCAAGVRGGGARGRAGRSVPLRAAAGKAPHLITPARYGKIAEKKFHREGT</sequence>
<dbReference type="GO" id="GO:0003676">
    <property type="term" value="F:nucleic acid binding"/>
    <property type="evidence" value="ECO:0007669"/>
    <property type="project" value="InterPro"/>
</dbReference>
<evidence type="ECO:0008006" key="4">
    <source>
        <dbReference type="Google" id="ProtNLM"/>
    </source>
</evidence>
<accession>A0A4C1TE47</accession>
<dbReference type="AlphaFoldDB" id="A0A4C1TE47"/>
<keyword evidence="3" id="KW-1185">Reference proteome</keyword>
<name>A0A4C1TE47_EUMVA</name>
<proteinExistence type="predicted"/>